<evidence type="ECO:0000259" key="2">
    <source>
        <dbReference type="PROSITE" id="PS50405"/>
    </source>
</evidence>
<accession>U5LXT5</accession>
<protein>
    <submittedName>
        <fullName evidence="3">Immaturin</fullName>
    </submittedName>
</protein>
<dbReference type="PROSITE" id="PS50404">
    <property type="entry name" value="GST_NTER"/>
    <property type="match status" value="1"/>
</dbReference>
<evidence type="ECO:0000259" key="1">
    <source>
        <dbReference type="PROSITE" id="PS50404"/>
    </source>
</evidence>
<dbReference type="SFLD" id="SFLDS00019">
    <property type="entry name" value="Glutathione_Transferase_(cytos"/>
    <property type="match status" value="1"/>
</dbReference>
<dbReference type="InterPro" id="IPR004045">
    <property type="entry name" value="Glutathione_S-Trfase_N"/>
</dbReference>
<organism evidence="3">
    <name type="scientific">Paramecium caudatum</name>
    <dbReference type="NCBI Taxonomy" id="5885"/>
    <lineage>
        <taxon>Eukaryota</taxon>
        <taxon>Sar</taxon>
        <taxon>Alveolata</taxon>
        <taxon>Ciliophora</taxon>
        <taxon>Intramacronucleata</taxon>
        <taxon>Oligohymenophorea</taxon>
        <taxon>Peniculida</taxon>
        <taxon>Parameciidae</taxon>
        <taxon>Paramecium</taxon>
    </lineage>
</organism>
<name>U5LXT5_PARCA</name>
<sequence length="216" mass="24759">MSLTLVSFNICPYVLRVVAALNHLQIPYEIKYIDLENKPEWFVKASPLEKVPILLVGDKVVFESLVILDYINTLTPHSLLPADNLERALNRARAEFSGEVIGTFWRTFSAQSQESFKEGLADLKWYFQKLEAWLQQTKYIYSNELTLADFAYAPIFTLLHALKPLLKINPFDGFPRLHEYSEAILALPGVQSSKVENYDELIQKRLSGGNPYFITL</sequence>
<feature type="domain" description="GST N-terminal" evidence="1">
    <location>
        <begin position="1"/>
        <end position="79"/>
    </location>
</feature>
<dbReference type="InterPro" id="IPR036282">
    <property type="entry name" value="Glutathione-S-Trfase_C_sf"/>
</dbReference>
<dbReference type="SFLD" id="SFLDG00358">
    <property type="entry name" value="Main_(cytGST)"/>
    <property type="match status" value="1"/>
</dbReference>
<dbReference type="Gene3D" id="3.40.30.10">
    <property type="entry name" value="Glutaredoxin"/>
    <property type="match status" value="1"/>
</dbReference>
<dbReference type="GO" id="GO:0005737">
    <property type="term" value="C:cytoplasm"/>
    <property type="evidence" value="ECO:0007669"/>
    <property type="project" value="TreeGrafter"/>
</dbReference>
<dbReference type="PROSITE" id="PS50405">
    <property type="entry name" value="GST_CTER"/>
    <property type="match status" value="1"/>
</dbReference>
<proteinExistence type="predicted"/>
<dbReference type="Pfam" id="PF13409">
    <property type="entry name" value="GST_N_2"/>
    <property type="match status" value="1"/>
</dbReference>
<dbReference type="EMBL" id="KF305677">
    <property type="protein sequence ID" value="AGX32176.1"/>
    <property type="molecule type" value="Genomic_DNA"/>
</dbReference>
<evidence type="ECO:0000313" key="3">
    <source>
        <dbReference type="EMBL" id="AGX32176.1"/>
    </source>
</evidence>
<reference evidence="3" key="1">
    <citation type="submission" date="2013-06" db="EMBL/GenBank/DDBJ databases">
        <title>Gene structure of immaturin.</title>
        <authorList>
            <person name="Haga N."/>
            <person name="Usui T."/>
            <person name="Abe T."/>
        </authorList>
    </citation>
    <scope>NUCLEOTIDE SEQUENCE</scope>
    <source>
        <strain evidence="3">NHZ</strain>
    </source>
</reference>
<dbReference type="InterPro" id="IPR004046">
    <property type="entry name" value="GST_C"/>
</dbReference>
<dbReference type="SUPFAM" id="SSF52833">
    <property type="entry name" value="Thioredoxin-like"/>
    <property type="match status" value="1"/>
</dbReference>
<feature type="domain" description="GST C-terminal" evidence="2">
    <location>
        <begin position="83"/>
        <end position="206"/>
    </location>
</feature>
<dbReference type="SUPFAM" id="SSF47616">
    <property type="entry name" value="GST C-terminal domain-like"/>
    <property type="match status" value="1"/>
</dbReference>
<dbReference type="InterPro" id="IPR036249">
    <property type="entry name" value="Thioredoxin-like_sf"/>
</dbReference>
<dbReference type="InterPro" id="IPR040079">
    <property type="entry name" value="Glutathione_S-Trfase"/>
</dbReference>
<dbReference type="CDD" id="cd00570">
    <property type="entry name" value="GST_N_family"/>
    <property type="match status" value="1"/>
</dbReference>
<dbReference type="PANTHER" id="PTHR43968">
    <property type="match status" value="1"/>
</dbReference>
<dbReference type="PANTHER" id="PTHR43968:SF6">
    <property type="entry name" value="GLUTATHIONE S-TRANSFERASE OMEGA"/>
    <property type="match status" value="1"/>
</dbReference>
<dbReference type="InterPro" id="IPR010987">
    <property type="entry name" value="Glutathione-S-Trfase_C-like"/>
</dbReference>
<dbReference type="CDD" id="cd00299">
    <property type="entry name" value="GST_C_family"/>
    <property type="match status" value="1"/>
</dbReference>
<dbReference type="AlphaFoldDB" id="U5LXT5"/>
<dbReference type="Pfam" id="PF00043">
    <property type="entry name" value="GST_C"/>
    <property type="match status" value="1"/>
</dbReference>
<dbReference type="InterPro" id="IPR050983">
    <property type="entry name" value="GST_Omega/HSP26"/>
</dbReference>
<dbReference type="Gene3D" id="1.20.1050.10">
    <property type="match status" value="1"/>
</dbReference>